<keyword evidence="3" id="KW-1185">Reference proteome</keyword>
<name>A0A0C3E473_OIDMZ</name>
<evidence type="ECO:0000313" key="3">
    <source>
        <dbReference type="Proteomes" id="UP000054321"/>
    </source>
</evidence>
<feature type="signal peptide" evidence="1">
    <location>
        <begin position="1"/>
        <end position="20"/>
    </location>
</feature>
<protein>
    <submittedName>
        <fullName evidence="2">Uncharacterized protein</fullName>
    </submittedName>
</protein>
<sequence>MVTTKTLFLAAASCAALTEAKFLFGRGLEVRGTNDIWARDVTMATAFKGCEEAVKKLPAKLQFTEAEGNISFHDVPAVCTDEVTALKGQTVQGASFASKGHDLIVSHPSPEFLQKLKEYIGGAPAPSKTAA</sequence>
<keyword evidence="1" id="KW-0732">Signal</keyword>
<dbReference type="EMBL" id="KN832870">
    <property type="protein sequence ID" value="KIN09143.1"/>
    <property type="molecule type" value="Genomic_DNA"/>
</dbReference>
<evidence type="ECO:0000313" key="2">
    <source>
        <dbReference type="EMBL" id="KIN09143.1"/>
    </source>
</evidence>
<dbReference type="HOGENOM" id="CLU_1928211_0_0_1"/>
<feature type="chain" id="PRO_5002174112" evidence="1">
    <location>
        <begin position="21"/>
        <end position="131"/>
    </location>
</feature>
<dbReference type="AlphaFoldDB" id="A0A0C3E473"/>
<evidence type="ECO:0000256" key="1">
    <source>
        <dbReference type="SAM" id="SignalP"/>
    </source>
</evidence>
<gene>
    <name evidence="2" type="ORF">OIDMADRAFT_175665</name>
</gene>
<accession>A0A0C3E473</accession>
<organism evidence="2 3">
    <name type="scientific">Oidiodendron maius (strain Zn)</name>
    <dbReference type="NCBI Taxonomy" id="913774"/>
    <lineage>
        <taxon>Eukaryota</taxon>
        <taxon>Fungi</taxon>
        <taxon>Dikarya</taxon>
        <taxon>Ascomycota</taxon>
        <taxon>Pezizomycotina</taxon>
        <taxon>Leotiomycetes</taxon>
        <taxon>Leotiomycetes incertae sedis</taxon>
        <taxon>Myxotrichaceae</taxon>
        <taxon>Oidiodendron</taxon>
    </lineage>
</organism>
<proteinExistence type="predicted"/>
<dbReference type="Proteomes" id="UP000054321">
    <property type="component" value="Unassembled WGS sequence"/>
</dbReference>
<reference evidence="3" key="2">
    <citation type="submission" date="2015-01" db="EMBL/GenBank/DDBJ databases">
        <title>Evolutionary Origins and Diversification of the Mycorrhizal Mutualists.</title>
        <authorList>
            <consortium name="DOE Joint Genome Institute"/>
            <consortium name="Mycorrhizal Genomics Consortium"/>
            <person name="Kohler A."/>
            <person name="Kuo A."/>
            <person name="Nagy L.G."/>
            <person name="Floudas D."/>
            <person name="Copeland A."/>
            <person name="Barry K.W."/>
            <person name="Cichocki N."/>
            <person name="Veneault-Fourrey C."/>
            <person name="LaButti K."/>
            <person name="Lindquist E.A."/>
            <person name="Lipzen A."/>
            <person name="Lundell T."/>
            <person name="Morin E."/>
            <person name="Murat C."/>
            <person name="Riley R."/>
            <person name="Ohm R."/>
            <person name="Sun H."/>
            <person name="Tunlid A."/>
            <person name="Henrissat B."/>
            <person name="Grigoriev I.V."/>
            <person name="Hibbett D.S."/>
            <person name="Martin F."/>
        </authorList>
    </citation>
    <scope>NUCLEOTIDE SEQUENCE [LARGE SCALE GENOMIC DNA]</scope>
    <source>
        <strain evidence="3">Zn</strain>
    </source>
</reference>
<dbReference type="InParanoid" id="A0A0C3E473"/>
<reference evidence="2 3" key="1">
    <citation type="submission" date="2014-04" db="EMBL/GenBank/DDBJ databases">
        <authorList>
            <consortium name="DOE Joint Genome Institute"/>
            <person name="Kuo A."/>
            <person name="Martino E."/>
            <person name="Perotto S."/>
            <person name="Kohler A."/>
            <person name="Nagy L.G."/>
            <person name="Floudas D."/>
            <person name="Copeland A."/>
            <person name="Barry K.W."/>
            <person name="Cichocki N."/>
            <person name="Veneault-Fourrey C."/>
            <person name="LaButti K."/>
            <person name="Lindquist E.A."/>
            <person name="Lipzen A."/>
            <person name="Lundell T."/>
            <person name="Morin E."/>
            <person name="Murat C."/>
            <person name="Sun H."/>
            <person name="Tunlid A."/>
            <person name="Henrissat B."/>
            <person name="Grigoriev I.V."/>
            <person name="Hibbett D.S."/>
            <person name="Martin F."/>
            <person name="Nordberg H.P."/>
            <person name="Cantor M.N."/>
            <person name="Hua S.X."/>
        </authorList>
    </citation>
    <scope>NUCLEOTIDE SEQUENCE [LARGE SCALE GENOMIC DNA]</scope>
    <source>
        <strain evidence="2 3">Zn</strain>
    </source>
</reference>